<sequence length="177" mass="18975">MTFWINLVGYQSVWFLLVRGAAQAHLALPLLAGAVFVLGQLLTSQHPSRDARLLVAALLMGLLVDGVAASTGWLDYASRVPAWPPQGAPVWILMLWACFATTIPRSLSVLRSRPWLAALAGGLGAPMSYLAAARGWGAVQVSSWPGLPWIAACWALALPLLGALSQYDARRDESSRT</sequence>
<protein>
    <recommendedName>
        <fullName evidence="4">DUF2878 domain-containing protein</fullName>
    </recommendedName>
</protein>
<evidence type="ECO:0000313" key="2">
    <source>
        <dbReference type="EMBL" id="MET3650648.1"/>
    </source>
</evidence>
<feature type="transmembrane region" description="Helical" evidence="1">
    <location>
        <begin position="20"/>
        <end position="41"/>
    </location>
</feature>
<dbReference type="Pfam" id="PF11086">
    <property type="entry name" value="DUF2878"/>
    <property type="match status" value="1"/>
</dbReference>
<keyword evidence="1" id="KW-0472">Membrane</keyword>
<dbReference type="EMBL" id="JBEPMU010000001">
    <property type="protein sequence ID" value="MET3650648.1"/>
    <property type="molecule type" value="Genomic_DNA"/>
</dbReference>
<name>A0ABV2JSC9_9GAMM</name>
<evidence type="ECO:0000256" key="1">
    <source>
        <dbReference type="SAM" id="Phobius"/>
    </source>
</evidence>
<reference evidence="2 3" key="1">
    <citation type="submission" date="2024-06" db="EMBL/GenBank/DDBJ databases">
        <title>Sorghum-associated microbial communities from plants grown in Nebraska, USA.</title>
        <authorList>
            <person name="Schachtman D."/>
        </authorList>
    </citation>
    <scope>NUCLEOTIDE SEQUENCE [LARGE SCALE GENOMIC DNA]</scope>
    <source>
        <strain evidence="2 3">1073</strain>
    </source>
</reference>
<dbReference type="InterPro" id="IPR021306">
    <property type="entry name" value="DUF2878"/>
</dbReference>
<organism evidence="2 3">
    <name type="scientific">Dyella japonica</name>
    <dbReference type="NCBI Taxonomy" id="231455"/>
    <lineage>
        <taxon>Bacteria</taxon>
        <taxon>Pseudomonadati</taxon>
        <taxon>Pseudomonadota</taxon>
        <taxon>Gammaproteobacteria</taxon>
        <taxon>Lysobacterales</taxon>
        <taxon>Rhodanobacteraceae</taxon>
        <taxon>Dyella</taxon>
    </lineage>
</organism>
<dbReference type="RefSeq" id="WP_354012139.1">
    <property type="nucleotide sequence ID" value="NZ_JBEPMU010000001.1"/>
</dbReference>
<keyword evidence="1" id="KW-0812">Transmembrane</keyword>
<evidence type="ECO:0008006" key="4">
    <source>
        <dbReference type="Google" id="ProtNLM"/>
    </source>
</evidence>
<comment type="caution">
    <text evidence="2">The sequence shown here is derived from an EMBL/GenBank/DDBJ whole genome shotgun (WGS) entry which is preliminary data.</text>
</comment>
<accession>A0ABV2JSC9</accession>
<feature type="transmembrane region" description="Helical" evidence="1">
    <location>
        <begin position="86"/>
        <end position="103"/>
    </location>
</feature>
<feature type="transmembrane region" description="Helical" evidence="1">
    <location>
        <begin position="149"/>
        <end position="167"/>
    </location>
</feature>
<feature type="transmembrane region" description="Helical" evidence="1">
    <location>
        <begin position="53"/>
        <end position="74"/>
    </location>
</feature>
<dbReference type="Proteomes" id="UP001549184">
    <property type="component" value="Unassembled WGS sequence"/>
</dbReference>
<proteinExistence type="predicted"/>
<feature type="transmembrane region" description="Helical" evidence="1">
    <location>
        <begin position="115"/>
        <end position="137"/>
    </location>
</feature>
<keyword evidence="3" id="KW-1185">Reference proteome</keyword>
<evidence type="ECO:0000313" key="3">
    <source>
        <dbReference type="Proteomes" id="UP001549184"/>
    </source>
</evidence>
<gene>
    <name evidence="2" type="ORF">ABIC75_000350</name>
</gene>
<keyword evidence="1" id="KW-1133">Transmembrane helix</keyword>